<evidence type="ECO:0000313" key="2">
    <source>
        <dbReference type="Proteomes" id="UP001197247"/>
    </source>
</evidence>
<keyword evidence="1" id="KW-0540">Nuclease</keyword>
<sequence>MIDTYAAVDVGYPPTGGARAALVLGDSPTFSRLTGARVSMVDDVAPYEPGLFYRRELPPVRAVLSELDRLPDLLVVDGFVDLDPSGTPGMGRYVHDEFGITVVGVAKTAFRTATHALEVRRGTSTRPLLVTAAGLAPEAAASLVRQLAGRHRIPHALRAVDRLSRGLPVEALVPPTAPANG</sequence>
<dbReference type="EMBL" id="JAHBAY010000008">
    <property type="protein sequence ID" value="MBT0771288.1"/>
    <property type="molecule type" value="Genomic_DNA"/>
</dbReference>
<evidence type="ECO:0000313" key="1">
    <source>
        <dbReference type="EMBL" id="MBT0771288.1"/>
    </source>
</evidence>
<gene>
    <name evidence="1" type="ORF">KIH74_20290</name>
</gene>
<dbReference type="Gene3D" id="3.30.2170.10">
    <property type="entry name" value="archaeoglobus fulgidus dsm 4304 superfamily"/>
    <property type="match status" value="1"/>
</dbReference>
<dbReference type="Proteomes" id="UP001197247">
    <property type="component" value="Unassembled WGS sequence"/>
</dbReference>
<protein>
    <submittedName>
        <fullName evidence="1">Endonuclease V</fullName>
    </submittedName>
</protein>
<keyword evidence="2" id="KW-1185">Reference proteome</keyword>
<dbReference type="Pfam" id="PF04493">
    <property type="entry name" value="Endonuclease_5"/>
    <property type="match status" value="1"/>
</dbReference>
<accession>A0ABS5TJK4</accession>
<keyword evidence="1" id="KW-0255">Endonuclease</keyword>
<proteinExistence type="predicted"/>
<reference evidence="1 2" key="1">
    <citation type="submission" date="2021-05" db="EMBL/GenBank/DDBJ databases">
        <title>Kineosporia and Streptomyces sp. nov. two new marine actinobacteria isolated from Coral.</title>
        <authorList>
            <person name="Buangrab K."/>
            <person name="Sutthacheep M."/>
            <person name="Yeemin T."/>
            <person name="Harunari E."/>
            <person name="Igarashi Y."/>
            <person name="Kanchanasin P."/>
            <person name="Tanasupawat S."/>
            <person name="Phongsopitanun W."/>
        </authorList>
    </citation>
    <scope>NUCLEOTIDE SEQUENCE [LARGE SCALE GENOMIC DNA]</scope>
    <source>
        <strain evidence="1 2">J2-2</strain>
    </source>
</reference>
<name>A0ABS5TJK4_9ACTN</name>
<comment type="caution">
    <text evidence="1">The sequence shown here is derived from an EMBL/GenBank/DDBJ whole genome shotgun (WGS) entry which is preliminary data.</text>
</comment>
<dbReference type="GO" id="GO:0004519">
    <property type="term" value="F:endonuclease activity"/>
    <property type="evidence" value="ECO:0007669"/>
    <property type="project" value="UniProtKB-KW"/>
</dbReference>
<keyword evidence="1" id="KW-0378">Hydrolase</keyword>
<dbReference type="InterPro" id="IPR007581">
    <property type="entry name" value="Endonuclease-V"/>
</dbReference>
<organism evidence="1 2">
    <name type="scientific">Kineosporia corallincola</name>
    <dbReference type="NCBI Taxonomy" id="2835133"/>
    <lineage>
        <taxon>Bacteria</taxon>
        <taxon>Bacillati</taxon>
        <taxon>Actinomycetota</taxon>
        <taxon>Actinomycetes</taxon>
        <taxon>Kineosporiales</taxon>
        <taxon>Kineosporiaceae</taxon>
        <taxon>Kineosporia</taxon>
    </lineage>
</organism>